<keyword evidence="2" id="KW-1185">Reference proteome</keyword>
<evidence type="ECO:0000313" key="1">
    <source>
        <dbReference type="EMBL" id="KAG0429853.1"/>
    </source>
</evidence>
<reference evidence="1 2" key="1">
    <citation type="journal article" date="2020" name="Cell">
        <title>Large-Scale Comparative Analyses of Tick Genomes Elucidate Their Genetic Diversity and Vector Capacities.</title>
        <authorList>
            <consortium name="Tick Genome and Microbiome Consortium (TIGMIC)"/>
            <person name="Jia N."/>
            <person name="Wang J."/>
            <person name="Shi W."/>
            <person name="Du L."/>
            <person name="Sun Y."/>
            <person name="Zhan W."/>
            <person name="Jiang J.F."/>
            <person name="Wang Q."/>
            <person name="Zhang B."/>
            <person name="Ji P."/>
            <person name="Bell-Sakyi L."/>
            <person name="Cui X.M."/>
            <person name="Yuan T.T."/>
            <person name="Jiang B.G."/>
            <person name="Yang W.F."/>
            <person name="Lam T.T."/>
            <person name="Chang Q.C."/>
            <person name="Ding S.J."/>
            <person name="Wang X.J."/>
            <person name="Zhu J.G."/>
            <person name="Ruan X.D."/>
            <person name="Zhao L."/>
            <person name="Wei J.T."/>
            <person name="Ye R.Z."/>
            <person name="Que T.C."/>
            <person name="Du C.H."/>
            <person name="Zhou Y.H."/>
            <person name="Cheng J.X."/>
            <person name="Dai P.F."/>
            <person name="Guo W.B."/>
            <person name="Han X.H."/>
            <person name="Huang E.J."/>
            <person name="Li L.F."/>
            <person name="Wei W."/>
            <person name="Gao Y.C."/>
            <person name="Liu J.Z."/>
            <person name="Shao H.Z."/>
            <person name="Wang X."/>
            <person name="Wang C.C."/>
            <person name="Yang T.C."/>
            <person name="Huo Q.B."/>
            <person name="Li W."/>
            <person name="Chen H.Y."/>
            <person name="Chen S.E."/>
            <person name="Zhou L.G."/>
            <person name="Ni X.B."/>
            <person name="Tian J.H."/>
            <person name="Sheng Y."/>
            <person name="Liu T."/>
            <person name="Pan Y.S."/>
            <person name="Xia L.Y."/>
            <person name="Li J."/>
            <person name="Zhao F."/>
            <person name="Cao W.C."/>
        </authorList>
    </citation>
    <scope>NUCLEOTIDE SEQUENCE [LARGE SCALE GENOMIC DNA]</scope>
    <source>
        <strain evidence="1">Iper-2018</strain>
    </source>
</reference>
<dbReference type="Proteomes" id="UP000805193">
    <property type="component" value="Unassembled WGS sequence"/>
</dbReference>
<sequence length="118" mass="13614">MEYTTGDRDTFHLPQPSQGGLAGFSQNETYVPQQRGFVCGFCGKSFAVKSILTVHMRRHSGERPFKCQFCPCAFAHKPNLTRHTRKHTGERPFVCTLCYERFARADLLRRHERLTHAL</sequence>
<gene>
    <name evidence="1" type="ORF">HPB47_023226</name>
</gene>
<name>A0AC60Q9Y5_IXOPE</name>
<protein>
    <submittedName>
        <fullName evidence="1">Uncharacterized protein</fullName>
    </submittedName>
</protein>
<accession>A0AC60Q9Y5</accession>
<dbReference type="EMBL" id="JABSTQ010009374">
    <property type="protein sequence ID" value="KAG0429853.1"/>
    <property type="molecule type" value="Genomic_DNA"/>
</dbReference>
<organism evidence="1 2">
    <name type="scientific">Ixodes persulcatus</name>
    <name type="common">Taiga tick</name>
    <dbReference type="NCBI Taxonomy" id="34615"/>
    <lineage>
        <taxon>Eukaryota</taxon>
        <taxon>Metazoa</taxon>
        <taxon>Ecdysozoa</taxon>
        <taxon>Arthropoda</taxon>
        <taxon>Chelicerata</taxon>
        <taxon>Arachnida</taxon>
        <taxon>Acari</taxon>
        <taxon>Parasitiformes</taxon>
        <taxon>Ixodida</taxon>
        <taxon>Ixodoidea</taxon>
        <taxon>Ixodidae</taxon>
        <taxon>Ixodinae</taxon>
        <taxon>Ixodes</taxon>
    </lineage>
</organism>
<comment type="caution">
    <text evidence="1">The sequence shown here is derived from an EMBL/GenBank/DDBJ whole genome shotgun (WGS) entry which is preliminary data.</text>
</comment>
<proteinExistence type="predicted"/>
<evidence type="ECO:0000313" key="2">
    <source>
        <dbReference type="Proteomes" id="UP000805193"/>
    </source>
</evidence>